<dbReference type="EMBL" id="GG693852">
    <property type="protein sequence ID" value="EES53884.1"/>
    <property type="molecule type" value="Genomic_DNA"/>
</dbReference>
<dbReference type="AlphaFoldDB" id="C6HTV6"/>
<keyword evidence="3" id="KW-1185">Reference proteome</keyword>
<organism evidence="2 3">
    <name type="scientific">Leptospirillum ferrodiazotrophum</name>
    <dbReference type="NCBI Taxonomy" id="412449"/>
    <lineage>
        <taxon>Bacteria</taxon>
        <taxon>Pseudomonadati</taxon>
        <taxon>Nitrospirota</taxon>
        <taxon>Nitrospiria</taxon>
        <taxon>Nitrospirales</taxon>
        <taxon>Nitrospiraceae</taxon>
        <taxon>Leptospirillum</taxon>
    </lineage>
</organism>
<feature type="transmembrane region" description="Helical" evidence="1">
    <location>
        <begin position="121"/>
        <end position="140"/>
    </location>
</feature>
<feature type="transmembrane region" description="Helical" evidence="1">
    <location>
        <begin position="88"/>
        <end position="109"/>
    </location>
</feature>
<evidence type="ECO:0000313" key="2">
    <source>
        <dbReference type="EMBL" id="EES53884.1"/>
    </source>
</evidence>
<dbReference type="Proteomes" id="UP000009374">
    <property type="component" value="Unassembled WGS sequence"/>
</dbReference>
<evidence type="ECO:0000256" key="1">
    <source>
        <dbReference type="SAM" id="Phobius"/>
    </source>
</evidence>
<name>C6HTV6_9BACT</name>
<gene>
    <name evidence="2" type="ORF">UBAL3_44810022</name>
</gene>
<feature type="transmembrane region" description="Helical" evidence="1">
    <location>
        <begin position="146"/>
        <end position="167"/>
    </location>
</feature>
<keyword evidence="1" id="KW-1133">Transmembrane helix</keyword>
<sequence>MDIKSPRTGRDRRRKRAILTYLLAGLSGASGGLFWDGTLSGLCVVSLIPPIGLFFPKGPSALFSLSYYLSAIRSVPAFYPIFYSGSTALSGVPVWLAWGACLAFPWICARNLRLSRTRAAIPIRLLVGYFPSFLPPLWFVGAASPLFSAGVLFPGRGGAGLLLLLVFQGSLLAFFKTRSVRLVPVFLLLVLISGLAQRFSPEKNVPSGWTAIDTAGEPRPLLSRAPWENAVANNVLAKLADGARLVLLPEGIATFWTKDASGRISLPYPWSVVDQEARAHRATVLVGSEIPEESGLRLWDDDLIDLGEGGIRAFSARQPIPVAGWNPFSKTHHEPAHWEKSGVVTIDGHRALISLCFEDLLIGAQVEAEMFGRPEVILSADNLWFSKGTSDRGFQRVSVRSFGRLFSLPVLRAVNQ</sequence>
<keyword evidence="1" id="KW-0812">Transmembrane</keyword>
<evidence type="ECO:0000313" key="3">
    <source>
        <dbReference type="Proteomes" id="UP000009374"/>
    </source>
</evidence>
<protein>
    <submittedName>
        <fullName evidence="2">Probable conjugal transfer protein (TraB)</fullName>
    </submittedName>
</protein>
<proteinExistence type="predicted"/>
<accession>C6HTV6</accession>
<reference evidence="2 3" key="1">
    <citation type="journal article" date="2009" name="Appl. Environ. Microbiol.">
        <title>Community genomic and proteomic analyses of chemoautotrophic iron-oxidizing "Leptospirillum rubarum" (Group II) and "Leptospirillum ferrodiazotrophum" (Group III) bacteria in acid mine drainage biofilms.</title>
        <authorList>
            <person name="Goltsman D.S."/>
            <person name="Denef V.J."/>
            <person name="Singer S.W."/>
            <person name="VerBerkmoes N.C."/>
            <person name="Lefsrud M."/>
            <person name="Mueller R.S."/>
            <person name="Dick G.J."/>
            <person name="Sun C.L."/>
            <person name="Wheeler K.E."/>
            <person name="Zemla A."/>
            <person name="Baker B.J."/>
            <person name="Hauser L."/>
            <person name="Land M."/>
            <person name="Shah M.B."/>
            <person name="Thelen M.P."/>
            <person name="Hettich R.L."/>
            <person name="Banfield J.F."/>
        </authorList>
    </citation>
    <scope>NUCLEOTIDE SEQUENCE [LARGE SCALE GENOMIC DNA]</scope>
</reference>
<feature type="transmembrane region" description="Helical" evidence="1">
    <location>
        <begin position="179"/>
        <end position="196"/>
    </location>
</feature>
<keyword evidence="1" id="KW-0472">Membrane</keyword>